<dbReference type="AlphaFoldDB" id="A0A7D9JM69"/>
<gene>
    <name evidence="1" type="ORF">PACLA_8A058559</name>
</gene>
<dbReference type="CDD" id="cd05481">
    <property type="entry name" value="retropepsin_like_LTR_1"/>
    <property type="match status" value="1"/>
</dbReference>
<evidence type="ECO:0000313" key="2">
    <source>
        <dbReference type="Proteomes" id="UP001152795"/>
    </source>
</evidence>
<accession>A0A7D9JM69</accession>
<comment type="caution">
    <text evidence="1">The sequence shown here is derived from an EMBL/GenBank/DDBJ whole genome shotgun (WGS) entry which is preliminary data.</text>
</comment>
<dbReference type="OrthoDB" id="5986544at2759"/>
<proteinExistence type="predicted"/>
<dbReference type="Proteomes" id="UP001152795">
    <property type="component" value="Unassembled WGS sequence"/>
</dbReference>
<name>A0A7D9JM69_PARCT</name>
<dbReference type="Gene3D" id="3.10.10.10">
    <property type="entry name" value="HIV Type 1 Reverse Transcriptase, subunit A, domain 1"/>
    <property type="match status" value="1"/>
</dbReference>
<dbReference type="FunFam" id="3.10.10.10:FF:000003">
    <property type="entry name" value="Retrovirus-related Pol polyprotein from transposon 297-like Protein"/>
    <property type="match status" value="1"/>
</dbReference>
<evidence type="ECO:0000313" key="1">
    <source>
        <dbReference type="EMBL" id="CAB4031585.1"/>
    </source>
</evidence>
<dbReference type="PANTHER" id="PTHR37984:SF7">
    <property type="entry name" value="INTEGRASE CATALYTIC DOMAIN-CONTAINING PROTEIN"/>
    <property type="match status" value="1"/>
</dbReference>
<dbReference type="PANTHER" id="PTHR37984">
    <property type="entry name" value="PROTEIN CBG26694"/>
    <property type="match status" value="1"/>
</dbReference>
<sequence length="235" mass="26295">MDTNGSDVRYKLDTGAQVNVLPKFQYNRLIRKPKLKNTKVKLTAYNGTNIPVVGKCIVRVAHKKNRDVPVLFIAAETTSLPILDLSTCENLNLVKCVMVVKPKEEQLPSFISEFECCFGELGILPKVHKMVIDPSVPPVIHPPRRVPITIQPKLKEELDRMEKLGVISKVTEPTDWVSSLVVVEKPDGSIHICLDPRDLNQAIKRSHLQLPTAEDIISKMTGARYFSKLDASSGY</sequence>
<keyword evidence="2" id="KW-1185">Reference proteome</keyword>
<protein>
    <submittedName>
        <fullName evidence="1">Uncharacterized protein</fullName>
    </submittedName>
</protein>
<reference evidence="1" key="1">
    <citation type="submission" date="2020-04" db="EMBL/GenBank/DDBJ databases">
        <authorList>
            <person name="Alioto T."/>
            <person name="Alioto T."/>
            <person name="Gomez Garrido J."/>
        </authorList>
    </citation>
    <scope>NUCLEOTIDE SEQUENCE</scope>
    <source>
        <strain evidence="1">A484AB</strain>
    </source>
</reference>
<dbReference type="SUPFAM" id="SSF56672">
    <property type="entry name" value="DNA/RNA polymerases"/>
    <property type="match status" value="1"/>
</dbReference>
<dbReference type="InterPro" id="IPR043502">
    <property type="entry name" value="DNA/RNA_pol_sf"/>
</dbReference>
<dbReference type="EMBL" id="CACRXK020017754">
    <property type="protein sequence ID" value="CAB4031585.1"/>
    <property type="molecule type" value="Genomic_DNA"/>
</dbReference>
<dbReference type="InterPro" id="IPR043128">
    <property type="entry name" value="Rev_trsase/Diguanyl_cyclase"/>
</dbReference>
<dbReference type="InterPro" id="IPR050951">
    <property type="entry name" value="Retrovirus_Pol_polyprotein"/>
</dbReference>
<organism evidence="1 2">
    <name type="scientific">Paramuricea clavata</name>
    <name type="common">Red gorgonian</name>
    <name type="synonym">Violescent sea-whip</name>
    <dbReference type="NCBI Taxonomy" id="317549"/>
    <lineage>
        <taxon>Eukaryota</taxon>
        <taxon>Metazoa</taxon>
        <taxon>Cnidaria</taxon>
        <taxon>Anthozoa</taxon>
        <taxon>Octocorallia</taxon>
        <taxon>Malacalcyonacea</taxon>
        <taxon>Plexauridae</taxon>
        <taxon>Paramuricea</taxon>
    </lineage>
</organism>
<dbReference type="Gene3D" id="3.30.70.270">
    <property type="match status" value="1"/>
</dbReference>